<accession>A0ABR7N0B3</accession>
<protein>
    <submittedName>
        <fullName evidence="1">Uncharacterized protein</fullName>
    </submittedName>
</protein>
<dbReference type="RefSeq" id="WP_249297510.1">
    <property type="nucleotide sequence ID" value="NZ_JACRSX010000003.1"/>
</dbReference>
<evidence type="ECO:0000313" key="2">
    <source>
        <dbReference type="Proteomes" id="UP000606193"/>
    </source>
</evidence>
<dbReference type="Proteomes" id="UP000606193">
    <property type="component" value="Unassembled WGS sequence"/>
</dbReference>
<name>A0ABR7N0B3_9FIRM</name>
<evidence type="ECO:0000313" key="1">
    <source>
        <dbReference type="EMBL" id="MBC8561924.1"/>
    </source>
</evidence>
<gene>
    <name evidence="1" type="ORF">H8704_04635</name>
</gene>
<proteinExistence type="predicted"/>
<dbReference type="EMBL" id="JACRSX010000003">
    <property type="protein sequence ID" value="MBC8561924.1"/>
    <property type="molecule type" value="Genomic_DNA"/>
</dbReference>
<organism evidence="1 2">
    <name type="scientific">Jutongia huaianensis</name>
    <dbReference type="NCBI Taxonomy" id="2763668"/>
    <lineage>
        <taxon>Bacteria</taxon>
        <taxon>Bacillati</taxon>
        <taxon>Bacillota</taxon>
        <taxon>Clostridia</taxon>
        <taxon>Lachnospirales</taxon>
        <taxon>Lachnospiraceae</taxon>
        <taxon>Jutongia</taxon>
    </lineage>
</organism>
<reference evidence="1 2" key="1">
    <citation type="submission" date="2020-08" db="EMBL/GenBank/DDBJ databases">
        <title>Genome public.</title>
        <authorList>
            <person name="Liu C."/>
            <person name="Sun Q."/>
        </authorList>
    </citation>
    <scope>NUCLEOTIDE SEQUENCE [LARGE SCALE GENOMIC DNA]</scope>
    <source>
        <strain evidence="1 2">NSJ-37</strain>
    </source>
</reference>
<keyword evidence="2" id="KW-1185">Reference proteome</keyword>
<sequence length="72" mass="8529">MKEFKKHGLSLDMIYTTDEKGEHYPVKTEAKFYNNADSSFEYFLSGIIFKFLRIIPDLFVNNIDRGFCYVTM</sequence>
<comment type="caution">
    <text evidence="1">The sequence shown here is derived from an EMBL/GenBank/DDBJ whole genome shotgun (WGS) entry which is preliminary data.</text>
</comment>